<dbReference type="Gene3D" id="3.50.50.60">
    <property type="entry name" value="FAD/NAD(P)-binding domain"/>
    <property type="match status" value="1"/>
</dbReference>
<protein>
    <submittedName>
        <fullName evidence="5">FAD-binding protein</fullName>
    </submittedName>
</protein>
<comment type="cofactor">
    <cofactor evidence="1">
        <name>FAD</name>
        <dbReference type="ChEBI" id="CHEBI:57692"/>
    </cofactor>
</comment>
<dbReference type="EMBL" id="SUMD01000002">
    <property type="protein sequence ID" value="TJZ80188.1"/>
    <property type="molecule type" value="Genomic_DNA"/>
</dbReference>
<evidence type="ECO:0000313" key="5">
    <source>
        <dbReference type="EMBL" id="TJZ80188.1"/>
    </source>
</evidence>
<gene>
    <name evidence="5" type="ORF">FCG67_04755</name>
</gene>
<dbReference type="Proteomes" id="UP000305109">
    <property type="component" value="Unassembled WGS sequence"/>
</dbReference>
<evidence type="ECO:0000256" key="2">
    <source>
        <dbReference type="ARBA" id="ARBA00022630"/>
    </source>
</evidence>
<name>A0ABY2RNY6_9NOCA</name>
<organism evidence="5 6">
    <name type="scientific">Rhodococcus oryzae</name>
    <dbReference type="NCBI Taxonomy" id="2571143"/>
    <lineage>
        <taxon>Bacteria</taxon>
        <taxon>Bacillati</taxon>
        <taxon>Actinomycetota</taxon>
        <taxon>Actinomycetes</taxon>
        <taxon>Mycobacteriales</taxon>
        <taxon>Nocardiaceae</taxon>
        <taxon>Rhodococcus</taxon>
    </lineage>
</organism>
<keyword evidence="3" id="KW-0274">FAD</keyword>
<dbReference type="InterPro" id="IPR036188">
    <property type="entry name" value="FAD/NAD-bd_sf"/>
</dbReference>
<dbReference type="Pfam" id="PF01494">
    <property type="entry name" value="FAD_binding_3"/>
    <property type="match status" value="1"/>
</dbReference>
<dbReference type="PANTHER" id="PTHR43004">
    <property type="entry name" value="TRK SYSTEM POTASSIUM UPTAKE PROTEIN"/>
    <property type="match status" value="1"/>
</dbReference>
<dbReference type="SUPFAM" id="SSF51905">
    <property type="entry name" value="FAD/NAD(P)-binding domain"/>
    <property type="match status" value="1"/>
</dbReference>
<evidence type="ECO:0000313" key="6">
    <source>
        <dbReference type="Proteomes" id="UP000305109"/>
    </source>
</evidence>
<proteinExistence type="predicted"/>
<evidence type="ECO:0000256" key="1">
    <source>
        <dbReference type="ARBA" id="ARBA00001974"/>
    </source>
</evidence>
<reference evidence="5 6" key="1">
    <citation type="submission" date="2019-04" db="EMBL/GenBank/DDBJ databases">
        <title>Rhodococcus oryzae sp. nov., a novel actinomycete isolated from rhizosphere soil of rice (Oryza sativa L.).</title>
        <authorList>
            <person name="Li C."/>
        </authorList>
    </citation>
    <scope>NUCLEOTIDE SEQUENCE [LARGE SCALE GENOMIC DNA]</scope>
    <source>
        <strain evidence="5 6">NEAU-CX67</strain>
    </source>
</reference>
<evidence type="ECO:0000259" key="4">
    <source>
        <dbReference type="Pfam" id="PF01494"/>
    </source>
</evidence>
<dbReference type="PANTHER" id="PTHR43004:SF19">
    <property type="entry name" value="BINDING MONOOXYGENASE, PUTATIVE (JCVI)-RELATED"/>
    <property type="match status" value="1"/>
</dbReference>
<dbReference type="InterPro" id="IPR002938">
    <property type="entry name" value="FAD-bd"/>
</dbReference>
<evidence type="ECO:0000256" key="3">
    <source>
        <dbReference type="ARBA" id="ARBA00022827"/>
    </source>
</evidence>
<keyword evidence="6" id="KW-1185">Reference proteome</keyword>
<comment type="caution">
    <text evidence="5">The sequence shown here is derived from an EMBL/GenBank/DDBJ whole genome shotgun (WGS) entry which is preliminary data.</text>
</comment>
<dbReference type="Gene3D" id="3.40.30.120">
    <property type="match status" value="1"/>
</dbReference>
<dbReference type="PRINTS" id="PR00420">
    <property type="entry name" value="RNGMNOXGNASE"/>
</dbReference>
<dbReference type="InterPro" id="IPR050641">
    <property type="entry name" value="RIFMO-like"/>
</dbReference>
<dbReference type="Pfam" id="PF21274">
    <property type="entry name" value="Rng_hyd_C"/>
    <property type="match status" value="1"/>
</dbReference>
<keyword evidence="2" id="KW-0285">Flavoprotein</keyword>
<dbReference type="RefSeq" id="WP_136907592.1">
    <property type="nucleotide sequence ID" value="NZ_SUMD01000002.1"/>
</dbReference>
<dbReference type="Gene3D" id="3.30.70.2450">
    <property type="match status" value="1"/>
</dbReference>
<feature type="domain" description="FAD-binding" evidence="4">
    <location>
        <begin position="5"/>
        <end position="345"/>
    </location>
</feature>
<accession>A0ABY2RNY6</accession>
<sequence length="513" mass="55516">MPVTDTDVIIVGAGPAGLMLAGELRLAGVRTLVLERQPQIRDIPKASGIGGRILDLLRYRGLLERFEAASGDPNIAPRFPFAGLYLDFTDMADPPMRALPIPQMEIERLLDEHACELGANIRRGHEVVGVSQDDASVTADVRGPDGPFRVTARYLVGCDGGRSRIRDMAGIPFPGTTYPEVNRFAQVALHDSVTALDNGDIDVPGLGRIQAGFTRTDRGVFAFAAGSGVLSLQTTEGETTEYDDDEPLTLTELGDSARRVLGADLPLGEPIRLSRYTFKDRQAERYRAGRILLAGDAAHLFPATGTALNVGMLDTVNLAWKLGADIHGWAPAGLLDTYHDERHYAGGRARLQTRAQVALRRGHDAAADALRQVFQELLADEPALRRMGSLVGHTDIRYPMPGSDHHALAGTFAPNLILHTDQGITSVAELMHPGRPTLLDLADRPDLREVAQDWEHRIDIHTAKTDDRPADALLIRPDAHIAWAAGIDESADAAAPALRQALSSWFGEPSSGR</sequence>